<accession>A0A817AFM5</accession>
<evidence type="ECO:0000256" key="1">
    <source>
        <dbReference type="SAM" id="MobiDB-lite"/>
    </source>
</evidence>
<evidence type="ECO:0000259" key="2">
    <source>
        <dbReference type="Pfam" id="PF26215"/>
    </source>
</evidence>
<feature type="region of interest" description="Disordered" evidence="1">
    <location>
        <begin position="1"/>
        <end position="66"/>
    </location>
</feature>
<feature type="non-terminal residue" evidence="3">
    <location>
        <position position="1"/>
    </location>
</feature>
<organism evidence="3 4">
    <name type="scientific">Rotaria magnacalcarata</name>
    <dbReference type="NCBI Taxonomy" id="392030"/>
    <lineage>
        <taxon>Eukaryota</taxon>
        <taxon>Metazoa</taxon>
        <taxon>Spiralia</taxon>
        <taxon>Gnathifera</taxon>
        <taxon>Rotifera</taxon>
        <taxon>Eurotatoria</taxon>
        <taxon>Bdelloidea</taxon>
        <taxon>Philodinida</taxon>
        <taxon>Philodinidae</taxon>
        <taxon>Rotaria</taxon>
    </lineage>
</organism>
<protein>
    <recommendedName>
        <fullName evidence="2">Helix-turn-helix domain-containing protein</fullName>
    </recommendedName>
</protein>
<proteinExistence type="predicted"/>
<dbReference type="PANTHER" id="PTHR21301:SF10">
    <property type="entry name" value="REVERSE TRANSCRIPTASE DOMAIN-CONTAINING PROTEIN"/>
    <property type="match status" value="1"/>
</dbReference>
<evidence type="ECO:0000313" key="3">
    <source>
        <dbReference type="EMBL" id="CAF2263951.1"/>
    </source>
</evidence>
<dbReference type="InterPro" id="IPR058912">
    <property type="entry name" value="HTH_animal"/>
</dbReference>
<evidence type="ECO:0000313" key="4">
    <source>
        <dbReference type="Proteomes" id="UP000663887"/>
    </source>
</evidence>
<feature type="compositionally biased region" description="Polar residues" evidence="1">
    <location>
        <begin position="52"/>
        <end position="62"/>
    </location>
</feature>
<dbReference type="Pfam" id="PF26215">
    <property type="entry name" value="HTH_animal"/>
    <property type="match status" value="1"/>
</dbReference>
<comment type="caution">
    <text evidence="3">The sequence shown here is derived from an EMBL/GenBank/DDBJ whole genome shotgun (WGS) entry which is preliminary data.</text>
</comment>
<gene>
    <name evidence="3" type="ORF">XDN619_LOCUS36419</name>
</gene>
<dbReference type="AlphaFoldDB" id="A0A817AFM5"/>
<dbReference type="PANTHER" id="PTHR21301">
    <property type="entry name" value="REVERSE TRANSCRIPTASE"/>
    <property type="match status" value="1"/>
</dbReference>
<dbReference type="EMBL" id="CAJNRG010018848">
    <property type="protein sequence ID" value="CAF2263951.1"/>
    <property type="molecule type" value="Genomic_DNA"/>
</dbReference>
<reference evidence="3" key="1">
    <citation type="submission" date="2021-02" db="EMBL/GenBank/DDBJ databases">
        <authorList>
            <person name="Nowell W R."/>
        </authorList>
    </citation>
    <scope>NUCLEOTIDE SEQUENCE</scope>
</reference>
<sequence>MINDVTSMPKLANNVNSGPNLSKEPVIPEQTDDANIHRPITKHIKKRKSDDSNLTGNLSQPPLLNLGLNHDPASKNDIDMVDNPAETMAYIESQAFASQTPFPIQFKTAQTQQFYINLRTLYAKYFLIVYHINEFSKRNNAKIPTIKLLFPSLSLPVPDLITFGDIDKLLNCQNEMSLYASNFLKSILQTKMTIARANFLQYLDVVKASTDINTAELLCNKAIVEGTYRVSKSHTSKPLVSNSHKDSIKLFVKGNQNSFKRTDLIGKDLFEFIYPTTPLLVPSEQDNTMNDSFVTDSTIVQVNHIESDLTSNNISSHHSSQIELTQNRNAPVNIEDNSTLLPLNDPLINPTIPITPPTNVVDKLAMHVSSFIAVTEKALTTLITNTDQSFKTLNEKIDNQDIPNSSYKKYASTFSRIPLTHNEILLLEKGGSFKLPINHVTFYPAMFKALYSFNHSLNLAFNNLMSQQSPLNLLNNLDQTIYKKYKPLLYKTLDCFPTSFQQLMNSPALPGIKKLFTGLLDSLIIVQPKLQFSNLSTAEQAGLRSLSNKPDIVISHIDKGTNFIIMNKQDYIQEGLNHFNNVNKYLLLPNFDPVTNLLRDMKLNKEIMSQLLTNKHISVSMFKKATIPVLNYSSPYLLFKTHKPLNLRNQFSSRVIIRTFNSPFNYLDKFVEFLLCKLLRLLPAKVWSSSFITDFIPELNSKFPDNSNIFFSSLDVVEMYPNLNHNIVATSIAEFYNTNINWLKTFFVPLPIKLPPPEFIKFALFTILQNNIISFHGSYYKPIKGIQMGASCSVTIGLADLYMHIHIENRLLLHHWNIFFYCRFIDDILLVLHRNVNIQSLMNHFTYLTNLPFTSTPISKTINFLDFTITIINGKFVSYIYKKPSSQTQYLHFESHNPLMQKKNIFCNQLNKIIRYCSDSNTHYPLFIKLKQEFQSRKYPSSLLNAWFNSYTNSQTIDSHTPTLKKSFGSKGIPLVLPYCHVNHLIVLKFIKTITQLIIDNY</sequence>
<dbReference type="Proteomes" id="UP000663887">
    <property type="component" value="Unassembled WGS sequence"/>
</dbReference>
<name>A0A817AFM5_9BILA</name>
<feature type="domain" description="Helix-turn-helix" evidence="2">
    <location>
        <begin position="889"/>
        <end position="948"/>
    </location>
</feature>